<comment type="similarity">
    <text evidence="1">Belongs to the beta type-B retroviral polymerase family. HERV class-II K(HML-2) pol subfamily.</text>
</comment>
<dbReference type="EMBL" id="JAUCMX010000005">
    <property type="protein sequence ID" value="KAK3545655.1"/>
    <property type="molecule type" value="Genomic_DNA"/>
</dbReference>
<evidence type="ECO:0000313" key="4">
    <source>
        <dbReference type="EMBL" id="KAK3545655.1"/>
    </source>
</evidence>
<dbReference type="PANTHER" id="PTHR47510">
    <property type="entry name" value="REVERSE TRANSCRIPTASE DOMAIN-CONTAINING PROTEIN"/>
    <property type="match status" value="1"/>
</dbReference>
<gene>
    <name evidence="4" type="ORF">QTP70_009567</name>
</gene>
<dbReference type="InterPro" id="IPR000477">
    <property type="entry name" value="RT_dom"/>
</dbReference>
<organism evidence="4 5">
    <name type="scientific">Hemibagrus guttatus</name>
    <dbReference type="NCBI Taxonomy" id="175788"/>
    <lineage>
        <taxon>Eukaryota</taxon>
        <taxon>Metazoa</taxon>
        <taxon>Chordata</taxon>
        <taxon>Craniata</taxon>
        <taxon>Vertebrata</taxon>
        <taxon>Euteleostomi</taxon>
        <taxon>Actinopterygii</taxon>
        <taxon>Neopterygii</taxon>
        <taxon>Teleostei</taxon>
        <taxon>Ostariophysi</taxon>
        <taxon>Siluriformes</taxon>
        <taxon>Bagridae</taxon>
        <taxon>Hemibagrus</taxon>
    </lineage>
</organism>
<evidence type="ECO:0000259" key="3">
    <source>
        <dbReference type="PROSITE" id="PS50878"/>
    </source>
</evidence>
<dbReference type="PANTHER" id="PTHR47510:SF3">
    <property type="entry name" value="ENDO_EXONUCLEASE_PHOSPHATASE DOMAIN-CONTAINING PROTEIN"/>
    <property type="match status" value="1"/>
</dbReference>
<dbReference type="AlphaFoldDB" id="A0AAE0R761"/>
<dbReference type="Proteomes" id="UP001274896">
    <property type="component" value="Unassembled WGS sequence"/>
</dbReference>
<keyword evidence="5" id="KW-1185">Reference proteome</keyword>
<evidence type="ECO:0000256" key="1">
    <source>
        <dbReference type="ARBA" id="ARBA00010879"/>
    </source>
</evidence>
<dbReference type="InterPro" id="IPR043128">
    <property type="entry name" value="Rev_trsase/Diguanyl_cyclase"/>
</dbReference>
<dbReference type="Pfam" id="PF00078">
    <property type="entry name" value="RVT_1"/>
    <property type="match status" value="1"/>
</dbReference>
<dbReference type="SUPFAM" id="SSF56672">
    <property type="entry name" value="DNA/RNA polymerases"/>
    <property type="match status" value="1"/>
</dbReference>
<proteinExistence type="inferred from homology"/>
<dbReference type="GO" id="GO:0004523">
    <property type="term" value="F:RNA-DNA hybrid ribonuclease activity"/>
    <property type="evidence" value="ECO:0007669"/>
    <property type="project" value="UniProtKB-EC"/>
</dbReference>
<reference evidence="4" key="1">
    <citation type="submission" date="2023-06" db="EMBL/GenBank/DDBJ databases">
        <title>Male Hemibagrus guttatus genome.</title>
        <authorList>
            <person name="Bian C."/>
        </authorList>
    </citation>
    <scope>NUCLEOTIDE SEQUENCE</scope>
    <source>
        <strain evidence="4">Male_cb2023</strain>
        <tissue evidence="4">Muscle</tissue>
    </source>
</reference>
<dbReference type="CDD" id="cd01650">
    <property type="entry name" value="RT_nLTR_like"/>
    <property type="match status" value="1"/>
</dbReference>
<protein>
    <recommendedName>
        <fullName evidence="2">ribonuclease H</fullName>
        <ecNumber evidence="2">3.1.26.4</ecNumber>
    </recommendedName>
</protein>
<dbReference type="InterPro" id="IPR043502">
    <property type="entry name" value="DNA/RNA_pol_sf"/>
</dbReference>
<name>A0AAE0R761_9TELE</name>
<dbReference type="EC" id="3.1.26.4" evidence="2"/>
<evidence type="ECO:0000313" key="5">
    <source>
        <dbReference type="Proteomes" id="UP001274896"/>
    </source>
</evidence>
<sequence length="562" mass="64347">MPEEWRRSVLVRIFKNKGDVQSCSNYRGIKLMSHTMKLWERVVEARLRKVVEICEQQYGFMPRKSTTDAIFALRILMEKYRDGQRELHCVFVDLEKAYDRVPREELWYCMRKSGVAEKYVRVVQDMYERSRTVVRCAVGQTEEFIVEVGLHQGSALSPFLFAIVMDQLSEEVRQESPWTMMFADGIVICSESREQVEENLERWRFALERRGMKVSRSKTEYMCVNEREGSGTVRLQGEEVKKVQEFKYLGSTVQSNGECGKEVKKRVQAGWNGWRKVSGVLCDQKISARIKGKVYRTVVRPAMLYGLETVSLRKRQESELEVAELKMLREAATNGNSINLEEYTTSVTSYIDKCIDDVTVSKTITTRSNQKPWMTAEVCALLKSRDSAFRAGDKEALRTARAKLSRAIKEAKRMHAQRIHGHFQDSGDSRHMWQGIQAITNYKTTPSACDSDTSLPDALNDFYTQFEAQNNVAARKTIPPPNDQVLFLSTADVKRTLCRINPWKSAGPDNIPGRVLRECAEQLMDVFTDIFNISLSSAIVLTCLKTTTIVPVLKKSTVSCLF</sequence>
<evidence type="ECO:0000256" key="2">
    <source>
        <dbReference type="ARBA" id="ARBA00012180"/>
    </source>
</evidence>
<dbReference type="Gene3D" id="3.30.70.270">
    <property type="match status" value="1"/>
</dbReference>
<dbReference type="PROSITE" id="PS50878">
    <property type="entry name" value="RT_POL"/>
    <property type="match status" value="1"/>
</dbReference>
<comment type="caution">
    <text evidence="4">The sequence shown here is derived from an EMBL/GenBank/DDBJ whole genome shotgun (WGS) entry which is preliminary data.</text>
</comment>
<accession>A0AAE0R761</accession>
<feature type="domain" description="Reverse transcriptase" evidence="3">
    <location>
        <begin position="1"/>
        <end position="253"/>
    </location>
</feature>